<accession>A0A9J6D2E0</accession>
<evidence type="ECO:0000313" key="3">
    <source>
        <dbReference type="Proteomes" id="UP000821866"/>
    </source>
</evidence>
<comment type="caution">
    <text evidence="2">The sequence shown here is derived from an EMBL/GenBank/DDBJ whole genome shotgun (WGS) entry which is preliminary data.</text>
</comment>
<organism evidence="2 3">
    <name type="scientific">Rhipicephalus microplus</name>
    <name type="common">Cattle tick</name>
    <name type="synonym">Boophilus microplus</name>
    <dbReference type="NCBI Taxonomy" id="6941"/>
    <lineage>
        <taxon>Eukaryota</taxon>
        <taxon>Metazoa</taxon>
        <taxon>Ecdysozoa</taxon>
        <taxon>Arthropoda</taxon>
        <taxon>Chelicerata</taxon>
        <taxon>Arachnida</taxon>
        <taxon>Acari</taxon>
        <taxon>Parasitiformes</taxon>
        <taxon>Ixodida</taxon>
        <taxon>Ixodoidea</taxon>
        <taxon>Ixodidae</taxon>
        <taxon>Rhipicephalinae</taxon>
        <taxon>Rhipicephalus</taxon>
        <taxon>Boophilus</taxon>
    </lineage>
</organism>
<gene>
    <name evidence="2" type="ORF">HPB51_026698</name>
</gene>
<feature type="region of interest" description="Disordered" evidence="1">
    <location>
        <begin position="216"/>
        <end position="238"/>
    </location>
</feature>
<dbReference type="Proteomes" id="UP000821866">
    <property type="component" value="Unassembled WGS sequence"/>
</dbReference>
<dbReference type="EMBL" id="JABSTU010001304">
    <property type="protein sequence ID" value="KAH7986219.1"/>
    <property type="molecule type" value="Genomic_DNA"/>
</dbReference>
<evidence type="ECO:0000313" key="2">
    <source>
        <dbReference type="EMBL" id="KAH7986219.1"/>
    </source>
</evidence>
<protein>
    <submittedName>
        <fullName evidence="2">Uncharacterized protein</fullName>
    </submittedName>
</protein>
<sequence length="238" mass="26422">MDCPIILATLPLRRKLPSTTRAFAASKRAHHVAGTKKKEATVSTLETIFLGGHSSPAIVSFLRVGADNDDCRDHRCARNRARFSSLRQQTPAVFQEDSQRAIAQTKRTASKDGVAATRRTKSEAYKSKNTRSAVRDRVHWRERAPCRSRSKGPDAIDPAPRCWAVFAAADCRTSAGSRLRERIRMISSLSITSAEPAFAVLMHESANTNIAAALMQKSRRSSQAPRRRDTVSACRRHR</sequence>
<dbReference type="AlphaFoldDB" id="A0A9J6D2E0"/>
<keyword evidence="3" id="KW-1185">Reference proteome</keyword>
<name>A0A9J6D2E0_RHIMP</name>
<reference evidence="2" key="2">
    <citation type="submission" date="2021-09" db="EMBL/GenBank/DDBJ databases">
        <authorList>
            <person name="Jia N."/>
            <person name="Wang J."/>
            <person name="Shi W."/>
            <person name="Du L."/>
            <person name="Sun Y."/>
            <person name="Zhan W."/>
            <person name="Jiang J."/>
            <person name="Wang Q."/>
            <person name="Zhang B."/>
            <person name="Ji P."/>
            <person name="Sakyi L.B."/>
            <person name="Cui X."/>
            <person name="Yuan T."/>
            <person name="Jiang B."/>
            <person name="Yang W."/>
            <person name="Lam T.T.-Y."/>
            <person name="Chang Q."/>
            <person name="Ding S."/>
            <person name="Wang X."/>
            <person name="Zhu J."/>
            <person name="Ruan X."/>
            <person name="Zhao L."/>
            <person name="Wei J."/>
            <person name="Que T."/>
            <person name="Du C."/>
            <person name="Cheng J."/>
            <person name="Dai P."/>
            <person name="Han X."/>
            <person name="Huang E."/>
            <person name="Gao Y."/>
            <person name="Liu J."/>
            <person name="Shao H."/>
            <person name="Ye R."/>
            <person name="Li L."/>
            <person name="Wei W."/>
            <person name="Wang X."/>
            <person name="Wang C."/>
            <person name="Huo Q."/>
            <person name="Li W."/>
            <person name="Guo W."/>
            <person name="Chen H."/>
            <person name="Chen S."/>
            <person name="Zhou L."/>
            <person name="Zhou L."/>
            <person name="Ni X."/>
            <person name="Tian J."/>
            <person name="Zhou Y."/>
            <person name="Sheng Y."/>
            <person name="Liu T."/>
            <person name="Pan Y."/>
            <person name="Xia L."/>
            <person name="Li J."/>
            <person name="Zhao F."/>
            <person name="Cao W."/>
        </authorList>
    </citation>
    <scope>NUCLEOTIDE SEQUENCE</scope>
    <source>
        <strain evidence="2">Rmic-2018</strain>
        <tissue evidence="2">Larvae</tissue>
    </source>
</reference>
<evidence type="ECO:0000256" key="1">
    <source>
        <dbReference type="SAM" id="MobiDB-lite"/>
    </source>
</evidence>
<feature type="region of interest" description="Disordered" evidence="1">
    <location>
        <begin position="105"/>
        <end position="134"/>
    </location>
</feature>
<proteinExistence type="predicted"/>
<reference evidence="2" key="1">
    <citation type="journal article" date="2020" name="Cell">
        <title>Large-Scale Comparative Analyses of Tick Genomes Elucidate Their Genetic Diversity and Vector Capacities.</title>
        <authorList>
            <consortium name="Tick Genome and Microbiome Consortium (TIGMIC)"/>
            <person name="Jia N."/>
            <person name="Wang J."/>
            <person name="Shi W."/>
            <person name="Du L."/>
            <person name="Sun Y."/>
            <person name="Zhan W."/>
            <person name="Jiang J.F."/>
            <person name="Wang Q."/>
            <person name="Zhang B."/>
            <person name="Ji P."/>
            <person name="Bell-Sakyi L."/>
            <person name="Cui X.M."/>
            <person name="Yuan T.T."/>
            <person name="Jiang B.G."/>
            <person name="Yang W.F."/>
            <person name="Lam T.T."/>
            <person name="Chang Q.C."/>
            <person name="Ding S.J."/>
            <person name="Wang X.J."/>
            <person name="Zhu J.G."/>
            <person name="Ruan X.D."/>
            <person name="Zhao L."/>
            <person name="Wei J.T."/>
            <person name="Ye R.Z."/>
            <person name="Que T.C."/>
            <person name="Du C.H."/>
            <person name="Zhou Y.H."/>
            <person name="Cheng J.X."/>
            <person name="Dai P.F."/>
            <person name="Guo W.B."/>
            <person name="Han X.H."/>
            <person name="Huang E.J."/>
            <person name="Li L.F."/>
            <person name="Wei W."/>
            <person name="Gao Y.C."/>
            <person name="Liu J.Z."/>
            <person name="Shao H.Z."/>
            <person name="Wang X."/>
            <person name="Wang C.C."/>
            <person name="Yang T.C."/>
            <person name="Huo Q.B."/>
            <person name="Li W."/>
            <person name="Chen H.Y."/>
            <person name="Chen S.E."/>
            <person name="Zhou L.G."/>
            <person name="Ni X.B."/>
            <person name="Tian J.H."/>
            <person name="Sheng Y."/>
            <person name="Liu T."/>
            <person name="Pan Y.S."/>
            <person name="Xia L.Y."/>
            <person name="Li J."/>
            <person name="Zhao F."/>
            <person name="Cao W.C."/>
        </authorList>
    </citation>
    <scope>NUCLEOTIDE SEQUENCE</scope>
    <source>
        <strain evidence="2">Rmic-2018</strain>
    </source>
</reference>